<feature type="transmembrane region" description="Helical" evidence="7">
    <location>
        <begin position="508"/>
        <end position="531"/>
    </location>
</feature>
<feature type="transmembrane region" description="Helical" evidence="7">
    <location>
        <begin position="483"/>
        <end position="501"/>
    </location>
</feature>
<feature type="transmembrane region" description="Helical" evidence="7">
    <location>
        <begin position="225"/>
        <end position="246"/>
    </location>
</feature>
<evidence type="ECO:0000256" key="4">
    <source>
        <dbReference type="ARBA" id="ARBA00022989"/>
    </source>
</evidence>
<keyword evidence="3 7" id="KW-0812">Transmembrane</keyword>
<dbReference type="Gene3D" id="1.20.1250.20">
    <property type="entry name" value="MFS general substrate transporter like domains"/>
    <property type="match status" value="1"/>
</dbReference>
<dbReference type="InterPro" id="IPR052983">
    <property type="entry name" value="MFS_Riboflavin_Transporter"/>
</dbReference>
<feature type="transmembrane region" description="Helical" evidence="7">
    <location>
        <begin position="294"/>
        <end position="313"/>
    </location>
</feature>
<feature type="chain" id="PRO_5001808638" evidence="8">
    <location>
        <begin position="20"/>
        <end position="760"/>
    </location>
</feature>
<evidence type="ECO:0000256" key="7">
    <source>
        <dbReference type="SAM" id="Phobius"/>
    </source>
</evidence>
<feature type="signal peptide" evidence="8">
    <location>
        <begin position="1"/>
        <end position="19"/>
    </location>
</feature>
<feature type="transmembrane region" description="Helical" evidence="7">
    <location>
        <begin position="608"/>
        <end position="629"/>
    </location>
</feature>
<evidence type="ECO:0000256" key="2">
    <source>
        <dbReference type="ARBA" id="ARBA00022448"/>
    </source>
</evidence>
<keyword evidence="5 7" id="KW-0472">Membrane</keyword>
<dbReference type="CDD" id="cd06174">
    <property type="entry name" value="MFS"/>
    <property type="match status" value="1"/>
</dbReference>
<dbReference type="SUPFAM" id="SSF103473">
    <property type="entry name" value="MFS general substrate transporter"/>
    <property type="match status" value="1"/>
</dbReference>
<feature type="region of interest" description="Disordered" evidence="6">
    <location>
        <begin position="327"/>
        <end position="346"/>
    </location>
</feature>
<accession>A0A086JU36</accession>
<dbReference type="Proteomes" id="UP000028837">
    <property type="component" value="Unassembled WGS sequence"/>
</dbReference>
<feature type="transmembrane region" description="Helical" evidence="7">
    <location>
        <begin position="448"/>
        <end position="471"/>
    </location>
</feature>
<protein>
    <submittedName>
        <fullName evidence="9">Transporter, major facilitator family protein</fullName>
    </submittedName>
</protein>
<feature type="transmembrane region" description="Helical" evidence="7">
    <location>
        <begin position="96"/>
        <end position="125"/>
    </location>
</feature>
<evidence type="ECO:0000256" key="6">
    <source>
        <dbReference type="SAM" id="MobiDB-lite"/>
    </source>
</evidence>
<proteinExistence type="predicted"/>
<comment type="subcellular location">
    <subcellularLocation>
        <location evidence="1">Membrane</location>
        <topology evidence="1">Multi-pass membrane protein</topology>
    </subcellularLocation>
</comment>
<keyword evidence="4 7" id="KW-1133">Transmembrane helix</keyword>
<dbReference type="VEuPathDB" id="ToxoDB:TGDOM2_253130"/>
<feature type="transmembrane region" description="Helical" evidence="7">
    <location>
        <begin position="537"/>
        <end position="558"/>
    </location>
</feature>
<evidence type="ECO:0000256" key="5">
    <source>
        <dbReference type="ARBA" id="ARBA00023136"/>
    </source>
</evidence>
<evidence type="ECO:0000313" key="10">
    <source>
        <dbReference type="Proteomes" id="UP000028837"/>
    </source>
</evidence>
<dbReference type="InterPro" id="IPR036259">
    <property type="entry name" value="MFS_trans_sf"/>
</dbReference>
<sequence>MSSLLTACLCATLDSLLTGQIISLLHTDIMMKEEAPGPSPALVPSAEFAEELQTSGSFDREKQEQRNVTPFRRGSPWNFWSSALYHCGGRRARKGIVILGSCLVMLGLSSSLSWSCTYPYMFAYLQHAGSTWQYRHCAWVSVMQLAGLLMTVPLGSMLETRIGPRWTVCVGALIGFSGSFGVSFAVGSYWAILFLYGLVQGMGAGLQMAPASTVPLRWQPDKVNLLLNLRCTAFMLGPCIFIPMNILGADYSSTPTTIHSVSDNMRSDSGTVTGQQQLVTSQAYLSFPSWGPSILQAVAGVTLALQLCGGVLLDNPPWTQRWQRRHVNEGQLERKPASPVTPSVETSIHSCVADSSDVKKPASQHQPRAAVTNRLLPGESISGFVTRCSTLRQAYLAHFIVPFTVSDVSGMTKRLDELFIQKRSVPSWARGLHGISLSLGESLRTTRFFFLCFVSSCHFFYFVSLYTYWHVAAVSFSIPQSKLLFISIMLSIFAVLCCLYWGEYIRVFTVGTGLVMTSSLCCASSWLFGMAASSSQAAFTIAVALCIFSAVGVVALVAQGAATAFGPRPLGFVLYLLQSCAMIGGAVLSGVTALFFLDGSHLSFTRFAILPAILLTIISCALVAVRCFFRGKLTLLDAPVRRRCTEVEADEDGETSQSPHDERIDLESSDDAYTDDETRPLNLAAVIREYQESAQRRHSAKTEEAILSETEGYHDADSPLQFPVGVDPAHIFPAEEDWDEAELSLSSAEETDSEQGGSDK</sequence>
<feature type="region of interest" description="Disordered" evidence="6">
    <location>
        <begin position="735"/>
        <end position="760"/>
    </location>
</feature>
<evidence type="ECO:0000256" key="1">
    <source>
        <dbReference type="ARBA" id="ARBA00004141"/>
    </source>
</evidence>
<evidence type="ECO:0000256" key="8">
    <source>
        <dbReference type="SAM" id="SignalP"/>
    </source>
</evidence>
<feature type="transmembrane region" description="Helical" evidence="7">
    <location>
        <begin position="137"/>
        <end position="158"/>
    </location>
</feature>
<dbReference type="AlphaFoldDB" id="A0A086JU36"/>
<organism evidence="9 10">
    <name type="scientific">Toxoplasma gondii GAB2-2007-GAL-DOM2</name>
    <dbReference type="NCBI Taxonomy" id="1130820"/>
    <lineage>
        <taxon>Eukaryota</taxon>
        <taxon>Sar</taxon>
        <taxon>Alveolata</taxon>
        <taxon>Apicomplexa</taxon>
        <taxon>Conoidasida</taxon>
        <taxon>Coccidia</taxon>
        <taxon>Eucoccidiorida</taxon>
        <taxon>Eimeriorina</taxon>
        <taxon>Sarcocystidae</taxon>
        <taxon>Toxoplasma</taxon>
    </lineage>
</organism>
<feature type="transmembrane region" description="Helical" evidence="7">
    <location>
        <begin position="170"/>
        <end position="199"/>
    </location>
</feature>
<evidence type="ECO:0000256" key="3">
    <source>
        <dbReference type="ARBA" id="ARBA00022692"/>
    </source>
</evidence>
<feature type="compositionally biased region" description="Basic and acidic residues" evidence="6">
    <location>
        <begin position="327"/>
        <end position="336"/>
    </location>
</feature>
<keyword evidence="8" id="KW-0732">Signal</keyword>
<gene>
    <name evidence="9" type="ORF">TGDOM2_253130</name>
</gene>
<reference evidence="9 10" key="1">
    <citation type="submission" date="2014-02" db="EMBL/GenBank/DDBJ databases">
        <authorList>
            <person name="Sibley D."/>
            <person name="Venepally P."/>
            <person name="Karamycheva S."/>
            <person name="Hadjithomas M."/>
            <person name="Khan A."/>
            <person name="Brunk B."/>
            <person name="Roos D."/>
            <person name="Caler E."/>
            <person name="Lorenzi H."/>
        </authorList>
    </citation>
    <scope>NUCLEOTIDE SEQUENCE [LARGE SCALE GENOMIC DNA]</scope>
    <source>
        <strain evidence="9 10">GAB2-2007-GAL-DOM2</strain>
    </source>
</reference>
<dbReference type="PANTHER" id="PTHR43385:SF1">
    <property type="entry name" value="RIBOFLAVIN TRANSPORTER RIBJ"/>
    <property type="match status" value="1"/>
</dbReference>
<evidence type="ECO:0000313" key="9">
    <source>
        <dbReference type="EMBL" id="KFG35654.1"/>
    </source>
</evidence>
<name>A0A086JU36_TOXGO</name>
<dbReference type="EMBL" id="AHZU02001155">
    <property type="protein sequence ID" value="KFG35654.1"/>
    <property type="molecule type" value="Genomic_DNA"/>
</dbReference>
<dbReference type="OrthoDB" id="333150at2759"/>
<feature type="region of interest" description="Disordered" evidence="6">
    <location>
        <begin position="647"/>
        <end position="675"/>
    </location>
</feature>
<feature type="transmembrane region" description="Helical" evidence="7">
    <location>
        <begin position="570"/>
        <end position="596"/>
    </location>
</feature>
<dbReference type="PANTHER" id="PTHR43385">
    <property type="entry name" value="RIBOFLAVIN TRANSPORTER RIBJ"/>
    <property type="match status" value="1"/>
</dbReference>
<comment type="caution">
    <text evidence="9">The sequence shown here is derived from an EMBL/GenBank/DDBJ whole genome shotgun (WGS) entry which is preliminary data.</text>
</comment>
<keyword evidence="2" id="KW-0813">Transport</keyword>
<dbReference type="GO" id="GO:0016020">
    <property type="term" value="C:membrane"/>
    <property type="evidence" value="ECO:0007669"/>
    <property type="project" value="UniProtKB-SubCell"/>
</dbReference>